<dbReference type="PANTHER" id="PTHR22594:SF34">
    <property type="entry name" value="ASPARAGINE--TRNA LIGASE, MITOCHONDRIAL-RELATED"/>
    <property type="match status" value="1"/>
</dbReference>
<dbReference type="OMA" id="YSLFRPH"/>
<dbReference type="PROSITE" id="PS50862">
    <property type="entry name" value="AA_TRNA_LIGASE_II"/>
    <property type="match status" value="1"/>
</dbReference>
<reference evidence="9" key="1">
    <citation type="submission" date="2010-02" db="EMBL/GenBank/DDBJ databases">
        <title>Sequencing and annotation of the Blastocystis hominis genome.</title>
        <authorList>
            <person name="Wincker P."/>
        </authorList>
    </citation>
    <scope>NUCLEOTIDE SEQUENCE</scope>
    <source>
        <strain evidence="9">Singapore isolate B</strain>
    </source>
</reference>
<dbReference type="GO" id="GO:0006421">
    <property type="term" value="P:asparaginyl-tRNA aminoacylation"/>
    <property type="evidence" value="ECO:0007669"/>
    <property type="project" value="InterPro"/>
</dbReference>
<dbReference type="NCBIfam" id="NF003037">
    <property type="entry name" value="PRK03932.1"/>
    <property type="match status" value="1"/>
</dbReference>
<comment type="similarity">
    <text evidence="1">Belongs to the class-II aminoacyl-tRNA synthetase family.</text>
</comment>
<dbReference type="Pfam" id="PF00152">
    <property type="entry name" value="tRNA-synt_2"/>
    <property type="match status" value="1"/>
</dbReference>
<proteinExistence type="inferred from homology"/>
<dbReference type="InParanoid" id="D8LYF0"/>
<feature type="domain" description="Aminoacyl-transfer RNA synthetases class-II family profile" evidence="8">
    <location>
        <begin position="53"/>
        <end position="383"/>
    </location>
</feature>
<keyword evidence="4" id="KW-0547">Nucleotide-binding</keyword>
<dbReference type="InterPro" id="IPR004364">
    <property type="entry name" value="Aa-tRNA-synt_II"/>
</dbReference>
<name>D8LYF0_BLAHO</name>
<dbReference type="Gene3D" id="3.30.930.10">
    <property type="entry name" value="Bira Bifunctional Protein, Domain 2"/>
    <property type="match status" value="1"/>
</dbReference>
<dbReference type="PRINTS" id="PR01042">
    <property type="entry name" value="TRNASYNTHASP"/>
</dbReference>
<dbReference type="GeneID" id="24918196"/>
<evidence type="ECO:0000256" key="5">
    <source>
        <dbReference type="ARBA" id="ARBA00022840"/>
    </source>
</evidence>
<dbReference type="AlphaFoldDB" id="D8LYF0"/>
<dbReference type="SUPFAM" id="SSF55681">
    <property type="entry name" value="Class II aaRS and biotin synthetases"/>
    <property type="match status" value="1"/>
</dbReference>
<evidence type="ECO:0000256" key="6">
    <source>
        <dbReference type="ARBA" id="ARBA00022917"/>
    </source>
</evidence>
<keyword evidence="6" id="KW-0648">Protein biosynthesis</keyword>
<protein>
    <recommendedName>
        <fullName evidence="2">asparagine--tRNA ligase</fullName>
        <ecNumber evidence="2">6.1.1.22</ecNumber>
    </recommendedName>
</protein>
<evidence type="ECO:0000256" key="3">
    <source>
        <dbReference type="ARBA" id="ARBA00022598"/>
    </source>
</evidence>
<dbReference type="OrthoDB" id="1931232at2759"/>
<evidence type="ECO:0000313" key="9">
    <source>
        <dbReference type="EMBL" id="CBK20605.2"/>
    </source>
</evidence>
<keyword evidence="7" id="KW-0030">Aminoacyl-tRNA synthetase</keyword>
<dbReference type="NCBIfam" id="TIGR00457">
    <property type="entry name" value="asnS"/>
    <property type="match status" value="1"/>
</dbReference>
<dbReference type="EC" id="6.1.1.22" evidence="2"/>
<organism evidence="9">
    <name type="scientific">Blastocystis hominis</name>
    <dbReference type="NCBI Taxonomy" id="12968"/>
    <lineage>
        <taxon>Eukaryota</taxon>
        <taxon>Sar</taxon>
        <taxon>Stramenopiles</taxon>
        <taxon>Bigyra</taxon>
        <taxon>Opalozoa</taxon>
        <taxon>Opalinata</taxon>
        <taxon>Blastocystidae</taxon>
        <taxon>Blastocystis</taxon>
    </lineage>
</organism>
<dbReference type="CDD" id="cd00776">
    <property type="entry name" value="AsxRS_core"/>
    <property type="match status" value="1"/>
</dbReference>
<dbReference type="InterPro" id="IPR002312">
    <property type="entry name" value="Asp/Asn-tRNA-synth_IIb"/>
</dbReference>
<dbReference type="InterPro" id="IPR045864">
    <property type="entry name" value="aa-tRNA-synth_II/BPL/LPL"/>
</dbReference>
<dbReference type="PANTHER" id="PTHR22594">
    <property type="entry name" value="ASPARTYL/LYSYL-TRNA SYNTHETASE"/>
    <property type="match status" value="1"/>
</dbReference>
<dbReference type="InterPro" id="IPR004522">
    <property type="entry name" value="Asn-tRNA-ligase"/>
</dbReference>
<evidence type="ECO:0000256" key="1">
    <source>
        <dbReference type="ARBA" id="ARBA00008226"/>
    </source>
</evidence>
<accession>D8LYF0</accession>
<dbReference type="GO" id="GO:0004816">
    <property type="term" value="F:asparagine-tRNA ligase activity"/>
    <property type="evidence" value="ECO:0007669"/>
    <property type="project" value="UniProtKB-EC"/>
</dbReference>
<evidence type="ECO:0000256" key="7">
    <source>
        <dbReference type="ARBA" id="ARBA00023146"/>
    </source>
</evidence>
<dbReference type="FunFam" id="3.30.930.10:FF:000016">
    <property type="entry name" value="Asparagine--tRNA ligase"/>
    <property type="match status" value="1"/>
</dbReference>
<dbReference type="GO" id="GO:0005739">
    <property type="term" value="C:mitochondrion"/>
    <property type="evidence" value="ECO:0007669"/>
    <property type="project" value="TreeGrafter"/>
</dbReference>
<dbReference type="Proteomes" id="UP000008312">
    <property type="component" value="Unassembled WGS sequence"/>
</dbReference>
<evidence type="ECO:0000256" key="2">
    <source>
        <dbReference type="ARBA" id="ARBA00012816"/>
    </source>
</evidence>
<evidence type="ECO:0000259" key="8">
    <source>
        <dbReference type="PROSITE" id="PS50862"/>
    </source>
</evidence>
<dbReference type="RefSeq" id="XP_012894653.1">
    <property type="nucleotide sequence ID" value="XM_013039199.1"/>
</dbReference>
<dbReference type="EMBL" id="FN668639">
    <property type="protein sequence ID" value="CBK20605.2"/>
    <property type="molecule type" value="Genomic_DNA"/>
</dbReference>
<evidence type="ECO:0000313" key="10">
    <source>
        <dbReference type="Proteomes" id="UP000008312"/>
    </source>
</evidence>
<dbReference type="InterPro" id="IPR006195">
    <property type="entry name" value="aa-tRNA-synth_II"/>
</dbReference>
<sequence>MCDSLELSAASYHVIGDCDPSSYPLQKKFHTPEFLRSIPHIRPRSNLQGVVNRMRNTMIQSVHHTLQSNDFIQVMTPIMTSNDCEGAGELFSVALASSNQIDLNAFFNSRAFLTVSGQLQAEMMAHAMTRVYSFAPTFRAENSNTSRHLCEFWMIEPEMCFVQLPDLMDLAKKVIMDVAKNLEGKHGEDFRFLESRVDKTVPELVQTLREEKNYCHLTYTEAIDILTRKGQKFEVPVKWGIDLQSEHERYLCEKYCGNKPLFLTHYPAEIKPFYMKDSGDGKTVEAMDLLVPRVVCFGWIRSDVQGEIVGGSMREDQYDVLKRRMEEKGLLSEEVESGRSTKALDWYLDLRRYGSVPHGGWGLGLERLIETFTGVQNIRDVIPVPRVPGSCLL</sequence>
<keyword evidence="10" id="KW-1185">Reference proteome</keyword>
<keyword evidence="3" id="KW-0436">Ligase</keyword>
<dbReference type="GO" id="GO:0005524">
    <property type="term" value="F:ATP binding"/>
    <property type="evidence" value="ECO:0007669"/>
    <property type="project" value="UniProtKB-KW"/>
</dbReference>
<gene>
    <name evidence="9" type="ORF">GSBLH_T00000909001</name>
</gene>
<keyword evidence="5" id="KW-0067">ATP-binding</keyword>
<evidence type="ECO:0000256" key="4">
    <source>
        <dbReference type="ARBA" id="ARBA00022741"/>
    </source>
</evidence>